<evidence type="ECO:0000256" key="1">
    <source>
        <dbReference type="ARBA" id="ARBA00004613"/>
    </source>
</evidence>
<evidence type="ECO:0000313" key="8">
    <source>
        <dbReference type="Proteomes" id="UP000752171"/>
    </source>
</evidence>
<keyword evidence="2" id="KW-0964">Secreted</keyword>
<evidence type="ECO:0000259" key="6">
    <source>
        <dbReference type="PROSITE" id="PS50871"/>
    </source>
</evidence>
<organism evidence="7 8">
    <name type="scientific">Astyanax mexicanus</name>
    <name type="common">Blind cave fish</name>
    <name type="synonym">Astyanax fasciatus mexicanus</name>
    <dbReference type="NCBI Taxonomy" id="7994"/>
    <lineage>
        <taxon>Eukaryota</taxon>
        <taxon>Metazoa</taxon>
        <taxon>Chordata</taxon>
        <taxon>Craniata</taxon>
        <taxon>Vertebrata</taxon>
        <taxon>Euteleostomi</taxon>
        <taxon>Actinopterygii</taxon>
        <taxon>Neopterygii</taxon>
        <taxon>Teleostei</taxon>
        <taxon>Ostariophysi</taxon>
        <taxon>Characiformes</taxon>
        <taxon>Characoidei</taxon>
        <taxon>Acestrorhamphidae</taxon>
        <taxon>Acestrorhamphinae</taxon>
        <taxon>Astyanax</taxon>
    </lineage>
</organism>
<dbReference type="PRINTS" id="PR00007">
    <property type="entry name" value="COMPLEMNTC1Q"/>
</dbReference>
<dbReference type="SMART" id="SM00110">
    <property type="entry name" value="C1Q"/>
    <property type="match status" value="1"/>
</dbReference>
<evidence type="ECO:0000256" key="2">
    <source>
        <dbReference type="ARBA" id="ARBA00022525"/>
    </source>
</evidence>
<feature type="coiled-coil region" evidence="4">
    <location>
        <begin position="68"/>
        <end position="117"/>
    </location>
</feature>
<dbReference type="InterPro" id="IPR008983">
    <property type="entry name" value="Tumour_necrosis_fac-like_dom"/>
</dbReference>
<dbReference type="Proteomes" id="UP000752171">
    <property type="component" value="Unassembled WGS sequence"/>
</dbReference>
<dbReference type="SUPFAM" id="SSF49842">
    <property type="entry name" value="TNF-like"/>
    <property type="match status" value="1"/>
</dbReference>
<dbReference type="PANTHER" id="PTHR22923:SF102">
    <property type="entry name" value="CEREBELLIN 13-RELATED"/>
    <property type="match status" value="1"/>
</dbReference>
<accession>A0A8T2MNZ0</accession>
<sequence>MNSITLRGSEDRGDRENEIQAAENPTTEATTTTSTQQSCQQDIHSVLREMSAVLAELKVEQRHTTTAVNNLESRLRASESQVEELKKKSEEKLNDLKTSLNNEVEILKKENQAQAVNHSTLEVRFETEVDELKTKSDGNNLLFILLGINMRERKVVFSASLSGGETANYGPHSTDVTLVYKHVFINIGNAYNPVTGIFTAPVRGVYDFKIYAFGLGGRYVSVSLQKNGHHVTGAHACQQPNEANSSNGVSLLLEVGDVVCVKVNADTWVRDSWFHHTTFSGQMLFPV</sequence>
<keyword evidence="3" id="KW-0732">Signal</keyword>
<comment type="caution">
    <text evidence="7">The sequence shown here is derived from an EMBL/GenBank/DDBJ whole genome shotgun (WGS) entry which is preliminary data.</text>
</comment>
<feature type="compositionally biased region" description="Low complexity" evidence="5">
    <location>
        <begin position="26"/>
        <end position="38"/>
    </location>
</feature>
<reference evidence="7 8" key="1">
    <citation type="submission" date="2021-07" db="EMBL/GenBank/DDBJ databases">
        <authorList>
            <person name="Imarazene B."/>
            <person name="Zahm M."/>
            <person name="Klopp C."/>
            <person name="Cabau C."/>
            <person name="Beille S."/>
            <person name="Jouanno E."/>
            <person name="Castinel A."/>
            <person name="Lluch J."/>
            <person name="Gil L."/>
            <person name="Kuchtly C."/>
            <person name="Lopez Roques C."/>
            <person name="Donnadieu C."/>
            <person name="Parrinello H."/>
            <person name="Journot L."/>
            <person name="Du K."/>
            <person name="Schartl M."/>
            <person name="Retaux S."/>
            <person name="Guiguen Y."/>
        </authorList>
    </citation>
    <scope>NUCLEOTIDE SEQUENCE [LARGE SCALE GENOMIC DNA]</scope>
    <source>
        <strain evidence="7">Pach_M1</strain>
        <tissue evidence="7">Testis</tissue>
    </source>
</reference>
<dbReference type="InterPro" id="IPR050822">
    <property type="entry name" value="Cerebellin_Synaptic_Org"/>
</dbReference>
<evidence type="ECO:0000256" key="3">
    <source>
        <dbReference type="ARBA" id="ARBA00022729"/>
    </source>
</evidence>
<dbReference type="OrthoDB" id="10070467at2759"/>
<dbReference type="GO" id="GO:0005576">
    <property type="term" value="C:extracellular region"/>
    <property type="evidence" value="ECO:0007669"/>
    <property type="project" value="UniProtKB-SubCell"/>
</dbReference>
<feature type="domain" description="C1q" evidence="6">
    <location>
        <begin position="150"/>
        <end position="287"/>
    </location>
</feature>
<dbReference type="Pfam" id="PF00386">
    <property type="entry name" value="C1q"/>
    <property type="match status" value="1"/>
</dbReference>
<evidence type="ECO:0000256" key="4">
    <source>
        <dbReference type="SAM" id="Coils"/>
    </source>
</evidence>
<dbReference type="PROSITE" id="PS50871">
    <property type="entry name" value="C1Q"/>
    <property type="match status" value="1"/>
</dbReference>
<name>A0A8T2MNZ0_ASTMX</name>
<proteinExistence type="predicted"/>
<evidence type="ECO:0000256" key="5">
    <source>
        <dbReference type="SAM" id="MobiDB-lite"/>
    </source>
</evidence>
<gene>
    <name evidence="7" type="primary">C1QL2</name>
    <name evidence="7" type="ORF">AMEX_G2269</name>
</gene>
<comment type="subcellular location">
    <subcellularLocation>
        <location evidence="1">Secreted</location>
    </subcellularLocation>
</comment>
<feature type="compositionally biased region" description="Basic and acidic residues" evidence="5">
    <location>
        <begin position="8"/>
        <end position="18"/>
    </location>
</feature>
<protein>
    <submittedName>
        <fullName evidence="7">Complement C1q-like protein 2</fullName>
    </submittedName>
</protein>
<keyword evidence="4" id="KW-0175">Coiled coil</keyword>
<dbReference type="AlphaFoldDB" id="A0A8T2MNZ0"/>
<dbReference type="Gene3D" id="2.60.120.40">
    <property type="match status" value="1"/>
</dbReference>
<feature type="region of interest" description="Disordered" evidence="5">
    <location>
        <begin position="1"/>
        <end position="38"/>
    </location>
</feature>
<evidence type="ECO:0000313" key="7">
    <source>
        <dbReference type="EMBL" id="KAG9283502.1"/>
    </source>
</evidence>
<dbReference type="EMBL" id="JAICCE010000001">
    <property type="protein sequence ID" value="KAG9283502.1"/>
    <property type="molecule type" value="Genomic_DNA"/>
</dbReference>
<dbReference type="PANTHER" id="PTHR22923">
    <property type="entry name" value="CEREBELLIN-RELATED"/>
    <property type="match status" value="1"/>
</dbReference>
<dbReference type="InterPro" id="IPR001073">
    <property type="entry name" value="C1q_dom"/>
</dbReference>